<evidence type="ECO:0000256" key="7">
    <source>
        <dbReference type="ARBA" id="ARBA00022989"/>
    </source>
</evidence>
<keyword evidence="3" id="KW-0474">Menaquinone biosynthesis</keyword>
<dbReference type="Pfam" id="PF01040">
    <property type="entry name" value="UbiA"/>
    <property type="match status" value="1"/>
</dbReference>
<evidence type="ECO:0000256" key="9">
    <source>
        <dbReference type="SAM" id="Phobius"/>
    </source>
</evidence>
<evidence type="ECO:0000256" key="2">
    <source>
        <dbReference type="ARBA" id="ARBA00004863"/>
    </source>
</evidence>
<keyword evidence="4" id="KW-1003">Cell membrane</keyword>
<reference evidence="10 11" key="1">
    <citation type="submission" date="2020-09" db="EMBL/GenBank/DDBJ databases">
        <authorList>
            <person name="Tanuku N.R.S."/>
        </authorList>
    </citation>
    <scope>NUCLEOTIDE SEQUENCE [LARGE SCALE GENOMIC DNA]</scope>
    <source>
        <strain evidence="10 11">AK62</strain>
    </source>
</reference>
<evidence type="ECO:0000313" key="10">
    <source>
        <dbReference type="EMBL" id="MBP0048763.1"/>
    </source>
</evidence>
<keyword evidence="6 9" id="KW-0812">Transmembrane</keyword>
<feature type="transmembrane region" description="Helical" evidence="9">
    <location>
        <begin position="172"/>
        <end position="189"/>
    </location>
</feature>
<evidence type="ECO:0000256" key="6">
    <source>
        <dbReference type="ARBA" id="ARBA00022692"/>
    </source>
</evidence>
<keyword evidence="7 9" id="KW-1133">Transmembrane helix</keyword>
<proteinExistence type="predicted"/>
<keyword evidence="5" id="KW-0808">Transferase</keyword>
<keyword evidence="11" id="KW-1185">Reference proteome</keyword>
<keyword evidence="8 9" id="KW-0472">Membrane</keyword>
<dbReference type="RefSeq" id="WP_209287381.1">
    <property type="nucleotide sequence ID" value="NZ_JACVEW010000011.1"/>
</dbReference>
<sequence>MATPTSAARAGKYRFLRALRPFSFPVAMVTCLIGVVLAARQVPISLLESLMVLAGGVLLQAGVNLINDYADIKTLRHQPDADRLIVAVRRNFRAGMGCFLIAAVIGLYFVAQQGLGFLLLCVLGLLGALGYTLSPINYKSRGLGVVLVFWLMGILMIAGSAVALGAELNTALVLQSVPVSVLVSLLLLSNELRDYEQDRHEGLETLTVRIGYTAGVRLYQALLALAYLSVALLLWLGLLPGAFWVLLSLPLVRKPLRLLGAPASLRTPITPATARVLLGFGLLFCLALINPWPLPF</sequence>
<evidence type="ECO:0000256" key="3">
    <source>
        <dbReference type="ARBA" id="ARBA00022428"/>
    </source>
</evidence>
<evidence type="ECO:0000256" key="5">
    <source>
        <dbReference type="ARBA" id="ARBA00022679"/>
    </source>
</evidence>
<dbReference type="PIRSF" id="PIRSF005355">
    <property type="entry name" value="UBIAD1"/>
    <property type="match status" value="1"/>
</dbReference>
<dbReference type="InterPro" id="IPR026046">
    <property type="entry name" value="UBIAD1"/>
</dbReference>
<dbReference type="PANTHER" id="PTHR13929">
    <property type="entry name" value="1,4-DIHYDROXY-2-NAPHTHOATE OCTAPRENYLTRANSFERASE"/>
    <property type="match status" value="1"/>
</dbReference>
<dbReference type="PANTHER" id="PTHR13929:SF0">
    <property type="entry name" value="UBIA PRENYLTRANSFERASE DOMAIN-CONTAINING PROTEIN 1"/>
    <property type="match status" value="1"/>
</dbReference>
<accession>A0ABS3ZBW4</accession>
<evidence type="ECO:0000256" key="4">
    <source>
        <dbReference type="ARBA" id="ARBA00022475"/>
    </source>
</evidence>
<dbReference type="InterPro" id="IPR000537">
    <property type="entry name" value="UbiA_prenyltransferase"/>
</dbReference>
<dbReference type="Proteomes" id="UP000810171">
    <property type="component" value="Unassembled WGS sequence"/>
</dbReference>
<comment type="caution">
    <text evidence="10">The sequence shown here is derived from an EMBL/GenBank/DDBJ whole genome shotgun (WGS) entry which is preliminary data.</text>
</comment>
<feature type="transmembrane region" description="Helical" evidence="9">
    <location>
        <begin position="115"/>
        <end position="133"/>
    </location>
</feature>
<dbReference type="InterPro" id="IPR044878">
    <property type="entry name" value="UbiA_sf"/>
</dbReference>
<feature type="transmembrane region" description="Helical" evidence="9">
    <location>
        <begin position="51"/>
        <end position="70"/>
    </location>
</feature>
<evidence type="ECO:0000256" key="8">
    <source>
        <dbReference type="ARBA" id="ARBA00023136"/>
    </source>
</evidence>
<comment type="subcellular location">
    <subcellularLocation>
        <location evidence="1">Membrane</location>
        <topology evidence="1">Multi-pass membrane protein</topology>
    </subcellularLocation>
</comment>
<dbReference type="CDD" id="cd13962">
    <property type="entry name" value="PT_UbiA_UBIAD1"/>
    <property type="match status" value="1"/>
</dbReference>
<feature type="transmembrane region" description="Helical" evidence="9">
    <location>
        <begin position="91"/>
        <end position="109"/>
    </location>
</feature>
<evidence type="ECO:0000313" key="11">
    <source>
        <dbReference type="Proteomes" id="UP000810171"/>
    </source>
</evidence>
<organism evidence="10 11">
    <name type="scientific">Marinobacterium alkalitolerans</name>
    <dbReference type="NCBI Taxonomy" id="1542925"/>
    <lineage>
        <taxon>Bacteria</taxon>
        <taxon>Pseudomonadati</taxon>
        <taxon>Pseudomonadota</taxon>
        <taxon>Gammaproteobacteria</taxon>
        <taxon>Oceanospirillales</taxon>
        <taxon>Oceanospirillaceae</taxon>
        <taxon>Marinobacterium</taxon>
    </lineage>
</organism>
<feature type="transmembrane region" description="Helical" evidence="9">
    <location>
        <begin position="21"/>
        <end position="39"/>
    </location>
</feature>
<name>A0ABS3ZBW4_9GAMM</name>
<comment type="pathway">
    <text evidence="2">Quinol/quinone metabolism; menaquinone biosynthesis.</text>
</comment>
<gene>
    <name evidence="10" type="ORF">H9C73_08430</name>
</gene>
<protein>
    <submittedName>
        <fullName evidence="10">Prenyltransferase</fullName>
    </submittedName>
</protein>
<feature type="transmembrane region" description="Helical" evidence="9">
    <location>
        <begin position="272"/>
        <end position="292"/>
    </location>
</feature>
<dbReference type="Gene3D" id="1.10.357.140">
    <property type="entry name" value="UbiA prenyltransferase"/>
    <property type="match status" value="1"/>
</dbReference>
<dbReference type="EMBL" id="JACVEW010000011">
    <property type="protein sequence ID" value="MBP0048763.1"/>
    <property type="molecule type" value="Genomic_DNA"/>
</dbReference>
<evidence type="ECO:0000256" key="1">
    <source>
        <dbReference type="ARBA" id="ARBA00004141"/>
    </source>
</evidence>
<feature type="transmembrane region" description="Helical" evidence="9">
    <location>
        <begin position="145"/>
        <end position="166"/>
    </location>
</feature>